<feature type="domain" description="RRM" evidence="8">
    <location>
        <begin position="393"/>
        <end position="476"/>
    </location>
</feature>
<evidence type="ECO:0000256" key="4">
    <source>
        <dbReference type="ARBA" id="ARBA00022884"/>
    </source>
</evidence>
<dbReference type="Proteomes" id="UP000215335">
    <property type="component" value="Unassembled WGS sequence"/>
</dbReference>
<keyword evidence="3" id="KW-0677">Repeat</keyword>
<comment type="caution">
    <text evidence="9">The sequence shown here is derived from an EMBL/GenBank/DDBJ whole genome shotgun (WGS) entry which is preliminary data.</text>
</comment>
<sequence length="479" mass="55261">MMNVEEMRTLRVLHLPPDVSDQSRDELFKQKYGAVKTKTIRKSAKYTITFVEFPTHQNAVDACHQLHQLLVQDHLLSVEFSKRNVSDDKENITISEPKPLPERDEDALKRKYYEEFVKKWNSWAPYHLVTQPIPPHLKYKYPKPTRETLLRIAIQMIKVPPLYTQVLHLMNKMNIPPPFEGLDEEFPSVKAAYDVENYQDLFGIRSGPTLDTSNVDAEPEPKATEEAVEEEETDEESEIESDKESGNPMEVVIPVKRKMPPKKKIRKFPKFLQPTSAVPSTSKKFKPKEVFDLRHGNPLDRKTLMVKPVEPTSKLSKKVAEVSTQPDITVVPSEVEGFGLILPSNKNEQEEAEKEEPKEDFITTEQLHDNRISANDRDVLPVFKNYHPGKPSCRLYIKNLAKQVEESDLHFIYRRYVLPKSKNEESEYNVRLMQEGRMKGQAFVTLPNIAQAQLALEETNGYILKDKPMVVQFAKVPKS</sequence>
<dbReference type="PANTHER" id="PTHR16105">
    <property type="entry name" value="RNA-BINDING REGION-CONTAINING PROTEIN 3"/>
    <property type="match status" value="1"/>
</dbReference>
<dbReference type="PROSITE" id="PS50102">
    <property type="entry name" value="RRM"/>
    <property type="match status" value="2"/>
</dbReference>
<dbReference type="InterPro" id="IPR000504">
    <property type="entry name" value="RRM_dom"/>
</dbReference>
<feature type="compositionally biased region" description="Acidic residues" evidence="7">
    <location>
        <begin position="226"/>
        <end position="239"/>
    </location>
</feature>
<evidence type="ECO:0000256" key="1">
    <source>
        <dbReference type="ARBA" id="ARBA00004123"/>
    </source>
</evidence>
<evidence type="ECO:0000313" key="10">
    <source>
        <dbReference type="Proteomes" id="UP000215335"/>
    </source>
</evidence>
<name>A0A232FL07_9HYME</name>
<dbReference type="CDD" id="cd12239">
    <property type="entry name" value="RRM2_RBM40_like"/>
    <property type="match status" value="1"/>
</dbReference>
<dbReference type="SUPFAM" id="SSF54928">
    <property type="entry name" value="RNA-binding domain, RBD"/>
    <property type="match status" value="2"/>
</dbReference>
<evidence type="ECO:0000256" key="6">
    <source>
        <dbReference type="PROSITE-ProRule" id="PRU00176"/>
    </source>
</evidence>
<dbReference type="SMART" id="SM00360">
    <property type="entry name" value="RRM"/>
    <property type="match status" value="2"/>
</dbReference>
<evidence type="ECO:0000256" key="2">
    <source>
        <dbReference type="ARBA" id="ARBA00020364"/>
    </source>
</evidence>
<gene>
    <name evidence="9" type="ORF">TSAR_001650</name>
</gene>
<dbReference type="AlphaFoldDB" id="A0A232FL07"/>
<feature type="region of interest" description="Disordered" evidence="7">
    <location>
        <begin position="206"/>
        <end position="246"/>
    </location>
</feature>
<evidence type="ECO:0000259" key="8">
    <source>
        <dbReference type="PROSITE" id="PS50102"/>
    </source>
</evidence>
<dbReference type="InterPro" id="IPR012677">
    <property type="entry name" value="Nucleotide-bd_a/b_plait_sf"/>
</dbReference>
<dbReference type="GO" id="GO:0097157">
    <property type="term" value="F:pre-mRNA intronic binding"/>
    <property type="evidence" value="ECO:0007669"/>
    <property type="project" value="TreeGrafter"/>
</dbReference>
<dbReference type="OrthoDB" id="448399at2759"/>
<feature type="domain" description="RRM" evidence="8">
    <location>
        <begin position="8"/>
        <end position="83"/>
    </location>
</feature>
<dbReference type="FunFam" id="3.30.70.330:FF:000207">
    <property type="entry name" value="RNA-binding region (RNP1, RRM)-containing 3"/>
    <property type="match status" value="1"/>
</dbReference>
<dbReference type="EMBL" id="NNAY01000078">
    <property type="protein sequence ID" value="OXU31189.1"/>
    <property type="molecule type" value="Genomic_DNA"/>
</dbReference>
<dbReference type="InterPro" id="IPR045164">
    <property type="entry name" value="RBM41/RNPC3"/>
</dbReference>
<proteinExistence type="predicted"/>
<accession>A0A232FL07</accession>
<organism evidence="9 10">
    <name type="scientific">Trichomalopsis sarcophagae</name>
    <dbReference type="NCBI Taxonomy" id="543379"/>
    <lineage>
        <taxon>Eukaryota</taxon>
        <taxon>Metazoa</taxon>
        <taxon>Ecdysozoa</taxon>
        <taxon>Arthropoda</taxon>
        <taxon>Hexapoda</taxon>
        <taxon>Insecta</taxon>
        <taxon>Pterygota</taxon>
        <taxon>Neoptera</taxon>
        <taxon>Endopterygota</taxon>
        <taxon>Hymenoptera</taxon>
        <taxon>Apocrita</taxon>
        <taxon>Proctotrupomorpha</taxon>
        <taxon>Chalcidoidea</taxon>
        <taxon>Pteromalidae</taxon>
        <taxon>Pteromalinae</taxon>
        <taxon>Trichomalopsis</taxon>
    </lineage>
</organism>
<dbReference type="GO" id="GO:0030626">
    <property type="term" value="F:U12 snRNA binding"/>
    <property type="evidence" value="ECO:0007669"/>
    <property type="project" value="TreeGrafter"/>
</dbReference>
<keyword evidence="4 6" id="KW-0694">RNA-binding</keyword>
<protein>
    <recommendedName>
        <fullName evidence="2">RNA-binding region-containing protein 3</fullName>
    </recommendedName>
</protein>
<keyword evidence="5" id="KW-0539">Nucleus</keyword>
<dbReference type="STRING" id="543379.A0A232FL07"/>
<comment type="subcellular location">
    <subcellularLocation>
        <location evidence="1">Nucleus</location>
    </subcellularLocation>
</comment>
<dbReference type="GO" id="GO:0000398">
    <property type="term" value="P:mRNA splicing, via spliceosome"/>
    <property type="evidence" value="ECO:0007669"/>
    <property type="project" value="TreeGrafter"/>
</dbReference>
<dbReference type="InterPro" id="IPR035979">
    <property type="entry name" value="RBD_domain_sf"/>
</dbReference>
<dbReference type="GO" id="GO:0005689">
    <property type="term" value="C:U12-type spliceosomal complex"/>
    <property type="evidence" value="ECO:0007669"/>
    <property type="project" value="TreeGrafter"/>
</dbReference>
<evidence type="ECO:0000256" key="5">
    <source>
        <dbReference type="ARBA" id="ARBA00023242"/>
    </source>
</evidence>
<keyword evidence="10" id="KW-1185">Reference proteome</keyword>
<dbReference type="Pfam" id="PF00076">
    <property type="entry name" value="RRM_1"/>
    <property type="match status" value="1"/>
</dbReference>
<dbReference type="Gene3D" id="6.10.250.610">
    <property type="match status" value="1"/>
</dbReference>
<evidence type="ECO:0000256" key="7">
    <source>
        <dbReference type="SAM" id="MobiDB-lite"/>
    </source>
</evidence>
<reference evidence="9 10" key="1">
    <citation type="journal article" date="2017" name="Curr. Biol.">
        <title>The Evolution of Venom by Co-option of Single-Copy Genes.</title>
        <authorList>
            <person name="Martinson E.O."/>
            <person name="Mrinalini"/>
            <person name="Kelkar Y.D."/>
            <person name="Chang C.H."/>
            <person name="Werren J.H."/>
        </authorList>
    </citation>
    <scope>NUCLEOTIDE SEQUENCE [LARGE SCALE GENOMIC DNA]</scope>
    <source>
        <strain evidence="9 10">Alberta</strain>
        <tissue evidence="9">Whole body</tissue>
    </source>
</reference>
<evidence type="ECO:0000256" key="3">
    <source>
        <dbReference type="ARBA" id="ARBA00022737"/>
    </source>
</evidence>
<evidence type="ECO:0000313" key="9">
    <source>
        <dbReference type="EMBL" id="OXU31189.1"/>
    </source>
</evidence>
<dbReference type="PANTHER" id="PTHR16105:SF0">
    <property type="entry name" value="RNA-BINDING REGION-CONTAINING PROTEIN 3"/>
    <property type="match status" value="1"/>
</dbReference>
<dbReference type="Gene3D" id="3.30.70.330">
    <property type="match status" value="2"/>
</dbReference>